<gene>
    <name evidence="2" type="ORF">Tco_0842347</name>
</gene>
<evidence type="ECO:0000256" key="1">
    <source>
        <dbReference type="SAM" id="Phobius"/>
    </source>
</evidence>
<keyword evidence="1" id="KW-1133">Transmembrane helix</keyword>
<protein>
    <submittedName>
        <fullName evidence="2">Uncharacterized protein</fullName>
    </submittedName>
</protein>
<feature type="transmembrane region" description="Helical" evidence="1">
    <location>
        <begin position="126"/>
        <end position="144"/>
    </location>
</feature>
<evidence type="ECO:0000313" key="3">
    <source>
        <dbReference type="Proteomes" id="UP001151760"/>
    </source>
</evidence>
<sequence>MLSGSQLNGTLSTSQFHGTNFAYISGLTLGNVQYNYCYVIFFLSTYKSWHIASWNPKVSSSPLAASLVPTTQSACSASSLAFISLMIGEPRSFGSWRLRSGHASHLCIPLDGVSKLYNPSVTSPTVVGAISGTASAGFYIVSLIRTQRLFFPMSSLSSESMCCQTIFYSMPLEGESGTLLRYNIGARVDKCNLLLGRVWEEVGGGGWGSVSTSGSGGVYVEIGGDGDGVVMVRKSHNLLLGGRDYGSSGSDSILDPQLSMSVEGGGLITGFRNLRWDEKGSSAGL</sequence>
<name>A0ABQ5AZK3_9ASTR</name>
<reference evidence="2" key="1">
    <citation type="journal article" date="2022" name="Int. J. Mol. Sci.">
        <title>Draft Genome of Tanacetum Coccineum: Genomic Comparison of Closely Related Tanacetum-Family Plants.</title>
        <authorList>
            <person name="Yamashiro T."/>
            <person name="Shiraishi A."/>
            <person name="Nakayama K."/>
            <person name="Satake H."/>
        </authorList>
    </citation>
    <scope>NUCLEOTIDE SEQUENCE</scope>
</reference>
<comment type="caution">
    <text evidence="2">The sequence shown here is derived from an EMBL/GenBank/DDBJ whole genome shotgun (WGS) entry which is preliminary data.</text>
</comment>
<dbReference type="Proteomes" id="UP001151760">
    <property type="component" value="Unassembled WGS sequence"/>
</dbReference>
<reference evidence="2" key="2">
    <citation type="submission" date="2022-01" db="EMBL/GenBank/DDBJ databases">
        <authorList>
            <person name="Yamashiro T."/>
            <person name="Shiraishi A."/>
            <person name="Satake H."/>
            <person name="Nakayama K."/>
        </authorList>
    </citation>
    <scope>NUCLEOTIDE SEQUENCE</scope>
</reference>
<keyword evidence="3" id="KW-1185">Reference proteome</keyword>
<dbReference type="EMBL" id="BQNB010012787">
    <property type="protein sequence ID" value="GJT07885.1"/>
    <property type="molecule type" value="Genomic_DNA"/>
</dbReference>
<feature type="transmembrane region" description="Helical" evidence="1">
    <location>
        <begin position="20"/>
        <end position="43"/>
    </location>
</feature>
<evidence type="ECO:0000313" key="2">
    <source>
        <dbReference type="EMBL" id="GJT07885.1"/>
    </source>
</evidence>
<accession>A0ABQ5AZK3</accession>
<organism evidence="2 3">
    <name type="scientific">Tanacetum coccineum</name>
    <dbReference type="NCBI Taxonomy" id="301880"/>
    <lineage>
        <taxon>Eukaryota</taxon>
        <taxon>Viridiplantae</taxon>
        <taxon>Streptophyta</taxon>
        <taxon>Embryophyta</taxon>
        <taxon>Tracheophyta</taxon>
        <taxon>Spermatophyta</taxon>
        <taxon>Magnoliopsida</taxon>
        <taxon>eudicotyledons</taxon>
        <taxon>Gunneridae</taxon>
        <taxon>Pentapetalae</taxon>
        <taxon>asterids</taxon>
        <taxon>campanulids</taxon>
        <taxon>Asterales</taxon>
        <taxon>Asteraceae</taxon>
        <taxon>Asteroideae</taxon>
        <taxon>Anthemideae</taxon>
        <taxon>Anthemidinae</taxon>
        <taxon>Tanacetum</taxon>
    </lineage>
</organism>
<proteinExistence type="predicted"/>
<keyword evidence="1" id="KW-0812">Transmembrane</keyword>
<keyword evidence="1" id="KW-0472">Membrane</keyword>